<dbReference type="EMBL" id="CACTIH010009099">
    <property type="protein sequence ID" value="CAA3023954.1"/>
    <property type="molecule type" value="Genomic_DNA"/>
</dbReference>
<evidence type="ECO:0000256" key="3">
    <source>
        <dbReference type="ARBA" id="ARBA00022679"/>
    </source>
</evidence>
<keyword evidence="5 9" id="KW-1133">Transmembrane helix</keyword>
<evidence type="ECO:0000313" key="12">
    <source>
        <dbReference type="Proteomes" id="UP000594638"/>
    </source>
</evidence>
<feature type="transmembrane region" description="Helical" evidence="9">
    <location>
        <begin position="106"/>
        <end position="127"/>
    </location>
</feature>
<keyword evidence="7 9" id="KW-0472">Membrane</keyword>
<evidence type="ECO:0000256" key="1">
    <source>
        <dbReference type="ARBA" id="ARBA00004141"/>
    </source>
</evidence>
<dbReference type="PANTHER" id="PTHR31595">
    <property type="entry name" value="LONG-CHAIN-ALCOHOL O-FATTY-ACYLTRANSFERASE 3-RELATED"/>
    <property type="match status" value="1"/>
</dbReference>
<dbReference type="OrthoDB" id="1077582at2759"/>
<organism evidence="11 12">
    <name type="scientific">Olea europaea subsp. europaea</name>
    <dbReference type="NCBI Taxonomy" id="158383"/>
    <lineage>
        <taxon>Eukaryota</taxon>
        <taxon>Viridiplantae</taxon>
        <taxon>Streptophyta</taxon>
        <taxon>Embryophyta</taxon>
        <taxon>Tracheophyta</taxon>
        <taxon>Spermatophyta</taxon>
        <taxon>Magnoliopsida</taxon>
        <taxon>eudicotyledons</taxon>
        <taxon>Gunneridae</taxon>
        <taxon>Pentapetalae</taxon>
        <taxon>asterids</taxon>
        <taxon>lamiids</taxon>
        <taxon>Lamiales</taxon>
        <taxon>Oleaceae</taxon>
        <taxon>Oleeae</taxon>
        <taxon>Olea</taxon>
    </lineage>
</organism>
<dbReference type="AlphaFoldDB" id="A0A8S0UWV7"/>
<feature type="transmembrane region" description="Helical" evidence="9">
    <location>
        <begin position="214"/>
        <end position="238"/>
    </location>
</feature>
<evidence type="ECO:0000256" key="8">
    <source>
        <dbReference type="ARBA" id="ARBA00023315"/>
    </source>
</evidence>
<protein>
    <recommendedName>
        <fullName evidence="10">Wax synthase domain-containing protein</fullName>
    </recommendedName>
</protein>
<dbReference type="GO" id="GO:0008374">
    <property type="term" value="F:O-acyltransferase activity"/>
    <property type="evidence" value="ECO:0007669"/>
    <property type="project" value="InterPro"/>
</dbReference>
<keyword evidence="12" id="KW-1185">Reference proteome</keyword>
<dbReference type="Pfam" id="PF13813">
    <property type="entry name" value="MBOAT_2"/>
    <property type="match status" value="1"/>
</dbReference>
<comment type="similarity">
    <text evidence="2">Belongs to the wax synthase family.</text>
</comment>
<dbReference type="GO" id="GO:0006629">
    <property type="term" value="P:lipid metabolic process"/>
    <property type="evidence" value="ECO:0007669"/>
    <property type="project" value="UniProtKB-KW"/>
</dbReference>
<feature type="transmembrane region" description="Helical" evidence="9">
    <location>
        <begin position="277"/>
        <end position="296"/>
    </location>
</feature>
<name>A0A8S0UWV7_OLEEU</name>
<evidence type="ECO:0000256" key="7">
    <source>
        <dbReference type="ARBA" id="ARBA00023136"/>
    </source>
</evidence>
<evidence type="ECO:0000256" key="2">
    <source>
        <dbReference type="ARBA" id="ARBA00007282"/>
    </source>
</evidence>
<evidence type="ECO:0000256" key="9">
    <source>
        <dbReference type="SAM" id="Phobius"/>
    </source>
</evidence>
<dbReference type="PANTHER" id="PTHR31595:SF77">
    <property type="entry name" value="ACYL-COA--STEROL O-ACYLTRANSFERASE 1-LIKE"/>
    <property type="match status" value="1"/>
</dbReference>
<feature type="transmembrane region" description="Helical" evidence="9">
    <location>
        <begin position="52"/>
        <end position="69"/>
    </location>
</feature>
<keyword evidence="8" id="KW-0012">Acyltransferase</keyword>
<feature type="transmembrane region" description="Helical" evidence="9">
    <location>
        <begin position="7"/>
        <end position="32"/>
    </location>
</feature>
<dbReference type="GO" id="GO:0016020">
    <property type="term" value="C:membrane"/>
    <property type="evidence" value="ECO:0007669"/>
    <property type="project" value="UniProtKB-SubCell"/>
</dbReference>
<evidence type="ECO:0000256" key="5">
    <source>
        <dbReference type="ARBA" id="ARBA00022989"/>
    </source>
</evidence>
<reference evidence="11 12" key="1">
    <citation type="submission" date="2019-12" db="EMBL/GenBank/DDBJ databases">
        <authorList>
            <person name="Alioto T."/>
            <person name="Alioto T."/>
            <person name="Gomez Garrido J."/>
        </authorList>
    </citation>
    <scope>NUCLEOTIDE SEQUENCE [LARGE SCALE GENOMIC DNA]</scope>
</reference>
<dbReference type="InterPro" id="IPR032805">
    <property type="entry name" value="Wax_synthase_dom"/>
</dbReference>
<feature type="transmembrane region" description="Helical" evidence="9">
    <location>
        <begin position="133"/>
        <end position="161"/>
    </location>
</feature>
<sequence>MFMPVICLFFVLPMNLNSVNLGCLTVFFVTWLTSSKLLLLAFGTGPLSNPSLPLSHFLVISCFPIVMQYQPTTLKSPINDENSEKSPVNGEHMNPNMHRKNSVKSLLHYGNQGLFLIFLLILNLYRHKFHQDFIAFITCLFIVVGLEVMLGVVAVIGQFLLRTEVESPFNNPYFASSLKDFWGRRWNCVTSNTLRLVVYGPILKNVSRIVGPNLAVTSALLGTFLVSAFMHEIIVYYLCRVMPRWGTTTFFLVQGLCIIAENKLIGKINVKWRVPQLITGPLVFGFVVYTFMRLVLPELLEYKVDERAIAEYAAVFDFVKDASLNWVKFGTNFWYKTWKETAYVCQHIQ</sequence>
<evidence type="ECO:0000259" key="10">
    <source>
        <dbReference type="Pfam" id="PF13813"/>
    </source>
</evidence>
<feature type="transmembrane region" description="Helical" evidence="9">
    <location>
        <begin position="244"/>
        <end position="265"/>
    </location>
</feature>
<keyword evidence="3" id="KW-0808">Transferase</keyword>
<comment type="caution">
    <text evidence="11">The sequence shown here is derived from an EMBL/GenBank/DDBJ whole genome shotgun (WGS) entry which is preliminary data.</text>
</comment>
<evidence type="ECO:0000256" key="6">
    <source>
        <dbReference type="ARBA" id="ARBA00023098"/>
    </source>
</evidence>
<dbReference type="InterPro" id="IPR044851">
    <property type="entry name" value="Wax_synthase"/>
</dbReference>
<dbReference type="Gramene" id="OE9A070203T2">
    <property type="protein sequence ID" value="OE9A070203C2"/>
    <property type="gene ID" value="OE9A070203"/>
</dbReference>
<evidence type="ECO:0000313" key="11">
    <source>
        <dbReference type="EMBL" id="CAA3023954.1"/>
    </source>
</evidence>
<keyword evidence="4 9" id="KW-0812">Transmembrane</keyword>
<feature type="domain" description="Wax synthase" evidence="10">
    <location>
        <begin position="168"/>
        <end position="252"/>
    </location>
</feature>
<proteinExistence type="inferred from homology"/>
<comment type="subcellular location">
    <subcellularLocation>
        <location evidence="1">Membrane</location>
        <topology evidence="1">Multi-pass membrane protein</topology>
    </subcellularLocation>
</comment>
<evidence type="ECO:0000256" key="4">
    <source>
        <dbReference type="ARBA" id="ARBA00022692"/>
    </source>
</evidence>
<dbReference type="Proteomes" id="UP000594638">
    <property type="component" value="Unassembled WGS sequence"/>
</dbReference>
<gene>
    <name evidence="11" type="ORF">OLEA9_A070203</name>
</gene>
<accession>A0A8S0UWV7</accession>
<keyword evidence="6" id="KW-0443">Lipid metabolism</keyword>